<organism evidence="3 4">
    <name type="scientific">Rubritalea halochordaticola</name>
    <dbReference type="NCBI Taxonomy" id="714537"/>
    <lineage>
        <taxon>Bacteria</taxon>
        <taxon>Pseudomonadati</taxon>
        <taxon>Verrucomicrobiota</taxon>
        <taxon>Verrucomicrobiia</taxon>
        <taxon>Verrucomicrobiales</taxon>
        <taxon>Rubritaleaceae</taxon>
        <taxon>Rubritalea</taxon>
    </lineage>
</organism>
<dbReference type="Gene3D" id="3.40.50.300">
    <property type="entry name" value="P-loop containing nucleotide triphosphate hydrolases"/>
    <property type="match status" value="1"/>
</dbReference>
<dbReference type="InterPro" id="IPR027417">
    <property type="entry name" value="P-loop_NTPase"/>
</dbReference>
<dbReference type="PANTHER" id="PTHR47545">
    <property type="entry name" value="MULTIFUNCTIONAL CCA PROTEIN"/>
    <property type="match status" value="1"/>
</dbReference>
<dbReference type="InterPro" id="IPR050124">
    <property type="entry name" value="tRNA_CCA-adding_enzyme"/>
</dbReference>
<feature type="domain" description="HD/PDEase" evidence="2">
    <location>
        <begin position="45"/>
        <end position="179"/>
    </location>
</feature>
<name>A0ABP9V2V3_9BACT</name>
<sequence length="403" mass="45451">MIIKPIQRIVDGERVSFAELCEGFSRHVPLLKELEDTPQDPVWHAEGNVAIHTARVLEEMYDLLEGVSGEERLVLVLAALFHDIGKPLVTREAEINGETRITSPRHAEKGRSYLALRLPELGLESHVQDRILSLVGYHHHPRKFVLDGKSRGKFSQLARCVNFTDVVNLEIADLKGRDCPDLEAQLEILELFKMQADEYALEGLADKKWIETVREVFADRPDEFMLHAAKHGRSAFEAEVISTIEESVPLAYQLEESPTVLTILSGPAGSGKSTWIEQNCHGEAVISLDQLREKISGKRSSQKDNGRVLQAAKEALKECLRKRQSVIFDATNTRKDGRGWVAQLGYDYGAFVRIVCFRTSLGELYRRNRTRTHSIPLSALDKQIQGFEWPTLDEAHEVVVVDV</sequence>
<dbReference type="RefSeq" id="WP_346188384.1">
    <property type="nucleotide sequence ID" value="NZ_BAABRL010000005.1"/>
</dbReference>
<dbReference type="InterPro" id="IPR006674">
    <property type="entry name" value="HD_domain"/>
</dbReference>
<accession>A0ABP9V2V3</accession>
<dbReference type="Pfam" id="PF01966">
    <property type="entry name" value="HD"/>
    <property type="match status" value="1"/>
</dbReference>
<protein>
    <recommendedName>
        <fullName evidence="2">HD/PDEase domain-containing protein</fullName>
    </recommendedName>
</protein>
<proteinExistence type="predicted"/>
<evidence type="ECO:0000313" key="4">
    <source>
        <dbReference type="Proteomes" id="UP001424741"/>
    </source>
</evidence>
<evidence type="ECO:0000313" key="3">
    <source>
        <dbReference type="EMBL" id="GAA5495617.1"/>
    </source>
</evidence>
<keyword evidence="4" id="KW-1185">Reference proteome</keyword>
<dbReference type="CDD" id="cd00077">
    <property type="entry name" value="HDc"/>
    <property type="match status" value="1"/>
</dbReference>
<dbReference type="PANTHER" id="PTHR47545:SF1">
    <property type="entry name" value="MULTIFUNCTIONAL CCA PROTEIN"/>
    <property type="match status" value="1"/>
</dbReference>
<dbReference type="Pfam" id="PF13671">
    <property type="entry name" value="AAA_33"/>
    <property type="match status" value="1"/>
</dbReference>
<evidence type="ECO:0000259" key="2">
    <source>
        <dbReference type="SMART" id="SM00471"/>
    </source>
</evidence>
<comment type="caution">
    <text evidence="3">The sequence shown here is derived from an EMBL/GenBank/DDBJ whole genome shotgun (WGS) entry which is preliminary data.</text>
</comment>
<evidence type="ECO:0000256" key="1">
    <source>
        <dbReference type="ARBA" id="ARBA00022741"/>
    </source>
</evidence>
<dbReference type="SUPFAM" id="SSF109604">
    <property type="entry name" value="HD-domain/PDEase-like"/>
    <property type="match status" value="1"/>
</dbReference>
<dbReference type="SUPFAM" id="SSF52540">
    <property type="entry name" value="P-loop containing nucleoside triphosphate hydrolases"/>
    <property type="match status" value="1"/>
</dbReference>
<gene>
    <name evidence="3" type="ORF">Rhal01_01796</name>
</gene>
<dbReference type="Gene3D" id="1.10.3210.10">
    <property type="entry name" value="Hypothetical protein af1432"/>
    <property type="match status" value="1"/>
</dbReference>
<dbReference type="SMART" id="SM00471">
    <property type="entry name" value="HDc"/>
    <property type="match status" value="1"/>
</dbReference>
<dbReference type="EMBL" id="BAABRL010000005">
    <property type="protein sequence ID" value="GAA5495617.1"/>
    <property type="molecule type" value="Genomic_DNA"/>
</dbReference>
<dbReference type="InterPro" id="IPR003607">
    <property type="entry name" value="HD/PDEase_dom"/>
</dbReference>
<dbReference type="Proteomes" id="UP001424741">
    <property type="component" value="Unassembled WGS sequence"/>
</dbReference>
<reference evidence="3 4" key="1">
    <citation type="submission" date="2024-02" db="EMBL/GenBank/DDBJ databases">
        <title>Rubritalea halochordaticola NBRC 107102.</title>
        <authorList>
            <person name="Ichikawa N."/>
            <person name="Katano-Makiyama Y."/>
            <person name="Hidaka K."/>
        </authorList>
    </citation>
    <scope>NUCLEOTIDE SEQUENCE [LARGE SCALE GENOMIC DNA]</scope>
    <source>
        <strain evidence="3 4">NBRC 107102</strain>
    </source>
</reference>
<keyword evidence="1" id="KW-0547">Nucleotide-binding</keyword>